<proteinExistence type="predicted"/>
<dbReference type="EMBL" id="JAGTXO010000087">
    <property type="protein sequence ID" value="KAG8457040.1"/>
    <property type="molecule type" value="Genomic_DNA"/>
</dbReference>
<evidence type="ECO:0000313" key="2">
    <source>
        <dbReference type="EMBL" id="KAG8458380.1"/>
    </source>
</evidence>
<name>A0A8J5XZR0_DIALT</name>
<dbReference type="Proteomes" id="UP000751190">
    <property type="component" value="Unassembled WGS sequence"/>
</dbReference>
<gene>
    <name evidence="2" type="ORF">KFE25_004521</name>
    <name evidence="3" type="ORF">KFE25_013633</name>
    <name evidence="1" type="ORF">KFE25_013850</name>
</gene>
<dbReference type="AlphaFoldDB" id="A0A8J5XZR0"/>
<evidence type="ECO:0000313" key="1">
    <source>
        <dbReference type="EMBL" id="KAG8457040.1"/>
    </source>
</evidence>
<dbReference type="EMBL" id="JAGTXO010000052">
    <property type="protein sequence ID" value="KAG8458380.1"/>
    <property type="molecule type" value="Genomic_DNA"/>
</dbReference>
<dbReference type="EMBL" id="JAGTXO010000004">
    <property type="protein sequence ID" value="KAG8468550.1"/>
    <property type="molecule type" value="Genomic_DNA"/>
</dbReference>
<evidence type="ECO:0000313" key="3">
    <source>
        <dbReference type="EMBL" id="KAG8468550.1"/>
    </source>
</evidence>
<sequence>MAVAQGGKTSGDNVFSAAQAVYKSLVQNSFTPGVQTSADERVLRTPTLKAFEDISRRAGQRHAAATVDDCMRRASSGEAAALSAENEEEALRQAATAYEAGLVQLNAARALAQPVRASPAGAHFACAQPAVPAFVAQPWSSAAPFDAANARASSGPQHCVGILPSAHSLPFAAFHGARACQHAPPPSFPEGHIVDPLVAAAKSQGESFVNALNKDDARVLAKALKVKQGLPLLKLKVDIKAALARGIGEGESQIPGDGDGDGETNIEGESACKARTSLVYLPHVIWGAYSNIG</sequence>
<keyword evidence="4" id="KW-1185">Reference proteome</keyword>
<reference evidence="3" key="1">
    <citation type="submission" date="2021-05" db="EMBL/GenBank/DDBJ databases">
        <title>The genome of the haptophyte Pavlova lutheri (Diacronema luteri, Pavlovales) - a model for lipid biosynthesis in eukaryotic algae.</title>
        <authorList>
            <person name="Hulatt C.J."/>
            <person name="Posewitz M.C."/>
        </authorList>
    </citation>
    <scope>NUCLEOTIDE SEQUENCE</scope>
    <source>
        <strain evidence="3">NIVA-4/92</strain>
    </source>
</reference>
<protein>
    <submittedName>
        <fullName evidence="3">Uncharacterized protein</fullName>
    </submittedName>
</protein>
<organism evidence="3 4">
    <name type="scientific">Diacronema lutheri</name>
    <name type="common">Unicellular marine alga</name>
    <name type="synonym">Monochrysis lutheri</name>
    <dbReference type="NCBI Taxonomy" id="2081491"/>
    <lineage>
        <taxon>Eukaryota</taxon>
        <taxon>Haptista</taxon>
        <taxon>Haptophyta</taxon>
        <taxon>Pavlovophyceae</taxon>
        <taxon>Pavlovales</taxon>
        <taxon>Pavlovaceae</taxon>
        <taxon>Diacronema</taxon>
    </lineage>
</organism>
<evidence type="ECO:0000313" key="4">
    <source>
        <dbReference type="Proteomes" id="UP000751190"/>
    </source>
</evidence>
<comment type="caution">
    <text evidence="3">The sequence shown here is derived from an EMBL/GenBank/DDBJ whole genome shotgun (WGS) entry which is preliminary data.</text>
</comment>
<accession>A0A8J5XZR0</accession>